<evidence type="ECO:0008006" key="9">
    <source>
        <dbReference type="Google" id="ProtNLM"/>
    </source>
</evidence>
<keyword evidence="3" id="KW-0812">Transmembrane</keyword>
<feature type="binding site" evidence="6">
    <location>
        <position position="54"/>
    </location>
    <ligand>
        <name>Na(+)</name>
        <dbReference type="ChEBI" id="CHEBI:29101"/>
        <label>1</label>
    </ligand>
</feature>
<keyword evidence="4" id="KW-1133">Transmembrane helix</keyword>
<feature type="region of interest" description="Disordered" evidence="7">
    <location>
        <begin position="1"/>
        <end position="36"/>
    </location>
</feature>
<sequence length="112" mass="12529">MESKNLSTEYENGVEQSLPLNSTTSLATNAPEESSRGAWDNKIQYMFMVISYAVGLGNVWRFPYLCQKHGGETSSKSATDYSSAPFIYAALDDIAFAWRTVLSRSCLLQWRA</sequence>
<feature type="binding site" evidence="6">
    <location>
        <position position="58"/>
    </location>
    <ligand>
        <name>Na(+)</name>
        <dbReference type="ChEBI" id="CHEBI:29101"/>
        <label>1</label>
    </ligand>
</feature>
<dbReference type="GO" id="GO:0035725">
    <property type="term" value="P:sodium ion transmembrane transport"/>
    <property type="evidence" value="ECO:0007669"/>
    <property type="project" value="TreeGrafter"/>
</dbReference>
<evidence type="ECO:0000256" key="3">
    <source>
        <dbReference type="ARBA" id="ARBA00022692"/>
    </source>
</evidence>
<dbReference type="EMBL" id="KQ418168">
    <property type="protein sequence ID" value="KOF88542.1"/>
    <property type="molecule type" value="Genomic_DNA"/>
</dbReference>
<proteinExistence type="predicted"/>
<dbReference type="InterPro" id="IPR000175">
    <property type="entry name" value="Na/ntran_symport"/>
</dbReference>
<dbReference type="InterPro" id="IPR037272">
    <property type="entry name" value="SNS_sf"/>
</dbReference>
<accession>A0A0L8HH25</accession>
<feature type="binding site" evidence="6">
    <location>
        <position position="53"/>
    </location>
    <ligand>
        <name>Na(+)</name>
        <dbReference type="ChEBI" id="CHEBI:29101"/>
        <label>1</label>
    </ligand>
</feature>
<dbReference type="GO" id="GO:0005886">
    <property type="term" value="C:plasma membrane"/>
    <property type="evidence" value="ECO:0007669"/>
    <property type="project" value="TreeGrafter"/>
</dbReference>
<dbReference type="PROSITE" id="PS50267">
    <property type="entry name" value="NA_NEUROTRAN_SYMP_3"/>
    <property type="match status" value="1"/>
</dbReference>
<feature type="compositionally biased region" description="Polar residues" evidence="7">
    <location>
        <begin position="1"/>
        <end position="32"/>
    </location>
</feature>
<reference evidence="8" key="1">
    <citation type="submission" date="2015-07" db="EMBL/GenBank/DDBJ databases">
        <title>MeaNS - Measles Nucleotide Surveillance Program.</title>
        <authorList>
            <person name="Tran T."/>
            <person name="Druce J."/>
        </authorList>
    </citation>
    <scope>NUCLEOTIDE SEQUENCE</scope>
    <source>
        <strain evidence="8">UCB-OBI-ISO-001</strain>
        <tissue evidence="8">Gonad</tissue>
    </source>
</reference>
<dbReference type="PANTHER" id="PTHR11616">
    <property type="entry name" value="SODIUM/CHLORIDE DEPENDENT TRANSPORTER"/>
    <property type="match status" value="1"/>
</dbReference>
<evidence type="ECO:0000313" key="8">
    <source>
        <dbReference type="EMBL" id="KOF88542.1"/>
    </source>
</evidence>
<keyword evidence="6" id="KW-0915">Sodium</keyword>
<protein>
    <recommendedName>
        <fullName evidence="9">Transporter</fullName>
    </recommendedName>
</protein>
<gene>
    <name evidence="8" type="ORF">OCBIM_22014673mg</name>
</gene>
<dbReference type="Pfam" id="PF00209">
    <property type="entry name" value="SNF"/>
    <property type="match status" value="1"/>
</dbReference>
<name>A0A0L8HH25_OCTBM</name>
<keyword evidence="6" id="KW-0479">Metal-binding</keyword>
<evidence type="ECO:0000256" key="6">
    <source>
        <dbReference type="PIRSR" id="PIRSR600175-1"/>
    </source>
</evidence>
<dbReference type="OrthoDB" id="6581954at2759"/>
<evidence type="ECO:0000256" key="7">
    <source>
        <dbReference type="SAM" id="MobiDB-lite"/>
    </source>
</evidence>
<evidence type="ECO:0000256" key="4">
    <source>
        <dbReference type="ARBA" id="ARBA00022989"/>
    </source>
</evidence>
<dbReference type="AlphaFoldDB" id="A0A0L8HH25"/>
<evidence type="ECO:0000256" key="2">
    <source>
        <dbReference type="ARBA" id="ARBA00022448"/>
    </source>
</evidence>
<dbReference type="GO" id="GO:0006865">
    <property type="term" value="P:amino acid transport"/>
    <property type="evidence" value="ECO:0007669"/>
    <property type="project" value="TreeGrafter"/>
</dbReference>
<keyword evidence="5" id="KW-0472">Membrane</keyword>
<dbReference type="GO" id="GO:0046872">
    <property type="term" value="F:metal ion binding"/>
    <property type="evidence" value="ECO:0007669"/>
    <property type="project" value="UniProtKB-KW"/>
</dbReference>
<evidence type="ECO:0000256" key="1">
    <source>
        <dbReference type="ARBA" id="ARBA00004141"/>
    </source>
</evidence>
<evidence type="ECO:0000256" key="5">
    <source>
        <dbReference type="ARBA" id="ARBA00023136"/>
    </source>
</evidence>
<keyword evidence="2" id="KW-0813">Transport</keyword>
<organism evidence="8">
    <name type="scientific">Octopus bimaculoides</name>
    <name type="common">California two-spotted octopus</name>
    <dbReference type="NCBI Taxonomy" id="37653"/>
    <lineage>
        <taxon>Eukaryota</taxon>
        <taxon>Metazoa</taxon>
        <taxon>Spiralia</taxon>
        <taxon>Lophotrochozoa</taxon>
        <taxon>Mollusca</taxon>
        <taxon>Cephalopoda</taxon>
        <taxon>Coleoidea</taxon>
        <taxon>Octopodiformes</taxon>
        <taxon>Octopoda</taxon>
        <taxon>Incirrata</taxon>
        <taxon>Octopodidae</taxon>
        <taxon>Octopus</taxon>
    </lineage>
</organism>
<dbReference type="PANTHER" id="PTHR11616:SF182">
    <property type="entry name" value="TRANSPORTER"/>
    <property type="match status" value="1"/>
</dbReference>
<dbReference type="SUPFAM" id="SSF161070">
    <property type="entry name" value="SNF-like"/>
    <property type="match status" value="1"/>
</dbReference>
<comment type="subcellular location">
    <subcellularLocation>
        <location evidence="1">Membrane</location>
        <topology evidence="1">Multi-pass membrane protein</topology>
    </subcellularLocation>
</comment>